<comment type="cofactor">
    <cofactor evidence="1 8">
        <name>Mg(2+)</name>
        <dbReference type="ChEBI" id="CHEBI:18420"/>
    </cofactor>
</comment>
<name>A0A6G7ZML6_9SPHN</name>
<evidence type="ECO:0000256" key="7">
    <source>
        <dbReference type="ARBA" id="ARBA00047686"/>
    </source>
</evidence>
<dbReference type="Pfam" id="PF00692">
    <property type="entry name" value="dUTPase"/>
    <property type="match status" value="1"/>
</dbReference>
<accession>A0A6G7ZML6</accession>
<reference evidence="10 11" key="1">
    <citation type="submission" date="2020-03" db="EMBL/GenBank/DDBJ databases">
        <title>Sphingomonas sp. nov., isolated from fish.</title>
        <authorList>
            <person name="Hyun D.-W."/>
            <person name="Bae J.-W."/>
        </authorList>
    </citation>
    <scope>NUCLEOTIDE SEQUENCE [LARGE SCALE GENOMIC DNA]</scope>
    <source>
        <strain evidence="10 11">HDW15C</strain>
    </source>
</reference>
<keyword evidence="11" id="KW-1185">Reference proteome</keyword>
<feature type="binding site" evidence="8">
    <location>
        <begin position="65"/>
        <end position="67"/>
    </location>
    <ligand>
        <name>substrate</name>
    </ligand>
</feature>
<dbReference type="FunFam" id="2.70.40.10:FF:000008">
    <property type="entry name" value="Deoxyuridine 5'-triphosphate nucleotidohydrolase"/>
    <property type="match status" value="1"/>
</dbReference>
<dbReference type="Gene3D" id="2.70.40.10">
    <property type="match status" value="1"/>
</dbReference>
<dbReference type="CDD" id="cd07557">
    <property type="entry name" value="trimeric_dUTPase"/>
    <property type="match status" value="1"/>
</dbReference>
<dbReference type="NCBIfam" id="TIGR00576">
    <property type="entry name" value="dut"/>
    <property type="match status" value="1"/>
</dbReference>
<dbReference type="GO" id="GO:0046081">
    <property type="term" value="P:dUTP catabolic process"/>
    <property type="evidence" value="ECO:0007669"/>
    <property type="project" value="InterPro"/>
</dbReference>
<evidence type="ECO:0000313" key="11">
    <source>
        <dbReference type="Proteomes" id="UP000502502"/>
    </source>
</evidence>
<dbReference type="UniPathway" id="UPA00610">
    <property type="reaction ID" value="UER00666"/>
</dbReference>
<dbReference type="InterPro" id="IPR008181">
    <property type="entry name" value="dUTPase"/>
</dbReference>
<comment type="similarity">
    <text evidence="2 8">Belongs to the dUTPase family.</text>
</comment>
<keyword evidence="4 8" id="KW-0378">Hydrolase</keyword>
<evidence type="ECO:0000256" key="1">
    <source>
        <dbReference type="ARBA" id="ARBA00001946"/>
    </source>
</evidence>
<dbReference type="KEGG" id="ssin:G7078_04725"/>
<dbReference type="EMBL" id="CP049871">
    <property type="protein sequence ID" value="QIL02159.1"/>
    <property type="molecule type" value="Genomic_DNA"/>
</dbReference>
<evidence type="ECO:0000256" key="2">
    <source>
        <dbReference type="ARBA" id="ARBA00006581"/>
    </source>
</evidence>
<evidence type="ECO:0000256" key="5">
    <source>
        <dbReference type="ARBA" id="ARBA00022842"/>
    </source>
</evidence>
<dbReference type="GO" id="GO:0004170">
    <property type="term" value="F:dUTP diphosphatase activity"/>
    <property type="evidence" value="ECO:0007669"/>
    <property type="project" value="UniProtKB-UniRule"/>
</dbReference>
<dbReference type="HAMAP" id="MF_00116">
    <property type="entry name" value="dUTPase_bact"/>
    <property type="match status" value="1"/>
</dbReference>
<keyword evidence="6 8" id="KW-0546">Nucleotide metabolism</keyword>
<dbReference type="PANTHER" id="PTHR11241">
    <property type="entry name" value="DEOXYURIDINE 5'-TRIPHOSPHATE NUCLEOTIDOHYDROLASE"/>
    <property type="match status" value="1"/>
</dbReference>
<feature type="binding site" evidence="8">
    <location>
        <position position="78"/>
    </location>
    <ligand>
        <name>substrate</name>
    </ligand>
</feature>
<evidence type="ECO:0000256" key="8">
    <source>
        <dbReference type="HAMAP-Rule" id="MF_00116"/>
    </source>
</evidence>
<sequence>MIEIKLTRLPHGEGLPLPQYATHEAAGLDVTAAEELTLAPGQRHAVATGFAIEIPPGHEVQVRPRSGLAFKHGITCLNTPGTIDADYRGEVKVILINLGQEPFEVRRGERIAQLVPAAVTKAGFVEVGALGDTDRGDGGFGSTGR</sequence>
<dbReference type="GO" id="GO:0000287">
    <property type="term" value="F:magnesium ion binding"/>
    <property type="evidence" value="ECO:0007669"/>
    <property type="project" value="UniProtKB-UniRule"/>
</dbReference>
<comment type="catalytic activity">
    <reaction evidence="7 8">
        <text>dUTP + H2O = dUMP + diphosphate + H(+)</text>
        <dbReference type="Rhea" id="RHEA:10248"/>
        <dbReference type="ChEBI" id="CHEBI:15377"/>
        <dbReference type="ChEBI" id="CHEBI:15378"/>
        <dbReference type="ChEBI" id="CHEBI:33019"/>
        <dbReference type="ChEBI" id="CHEBI:61555"/>
        <dbReference type="ChEBI" id="CHEBI:246422"/>
        <dbReference type="EC" id="3.6.1.23"/>
    </reaction>
</comment>
<organism evidence="10 11">
    <name type="scientific">Sphingomonas sinipercae</name>
    <dbReference type="NCBI Taxonomy" id="2714944"/>
    <lineage>
        <taxon>Bacteria</taxon>
        <taxon>Pseudomonadati</taxon>
        <taxon>Pseudomonadota</taxon>
        <taxon>Alphaproteobacteria</taxon>
        <taxon>Sphingomonadales</taxon>
        <taxon>Sphingomonadaceae</taxon>
        <taxon>Sphingomonas</taxon>
    </lineage>
</organism>
<evidence type="ECO:0000256" key="6">
    <source>
        <dbReference type="ARBA" id="ARBA00023080"/>
    </source>
</evidence>
<dbReference type="InterPro" id="IPR029054">
    <property type="entry name" value="dUTPase-like"/>
</dbReference>
<comment type="function">
    <text evidence="8">This enzyme is involved in nucleotide metabolism: it produces dUMP, the immediate precursor of thymidine nucleotides and it decreases the intracellular concentration of dUTP so that uracil cannot be incorporated into DNA.</text>
</comment>
<feature type="binding site" evidence="8">
    <location>
        <begin position="82"/>
        <end position="84"/>
    </location>
    <ligand>
        <name>substrate</name>
    </ligand>
</feature>
<dbReference type="InterPro" id="IPR036157">
    <property type="entry name" value="dUTPase-like_sf"/>
</dbReference>
<gene>
    <name evidence="8 10" type="primary">dut</name>
    <name evidence="10" type="ORF">G7078_04725</name>
</gene>
<feature type="domain" description="dUTPase-like" evidence="9">
    <location>
        <begin position="16"/>
        <end position="144"/>
    </location>
</feature>
<dbReference type="RefSeq" id="WP_166093512.1">
    <property type="nucleotide sequence ID" value="NZ_CP049871.1"/>
</dbReference>
<dbReference type="InterPro" id="IPR033704">
    <property type="entry name" value="dUTPase_trimeric"/>
</dbReference>
<dbReference type="PANTHER" id="PTHR11241:SF0">
    <property type="entry name" value="DEOXYURIDINE 5'-TRIPHOSPHATE NUCLEOTIDOHYDROLASE"/>
    <property type="match status" value="1"/>
</dbReference>
<dbReference type="NCBIfam" id="NF001862">
    <property type="entry name" value="PRK00601.1"/>
    <property type="match status" value="1"/>
</dbReference>
<dbReference type="SUPFAM" id="SSF51283">
    <property type="entry name" value="dUTPase-like"/>
    <property type="match status" value="1"/>
</dbReference>
<dbReference type="GO" id="GO:0006226">
    <property type="term" value="P:dUMP biosynthetic process"/>
    <property type="evidence" value="ECO:0007669"/>
    <property type="project" value="UniProtKB-UniRule"/>
</dbReference>
<proteinExistence type="inferred from homology"/>
<comment type="pathway">
    <text evidence="8">Pyrimidine metabolism; dUMP biosynthesis; dUMP from dCTP (dUTP route): step 2/2.</text>
</comment>
<protein>
    <recommendedName>
        <fullName evidence="8">Deoxyuridine 5'-triphosphate nucleotidohydrolase</fullName>
        <shortName evidence="8">dUTPase</shortName>
        <ecNumber evidence="8">3.6.1.23</ecNumber>
    </recommendedName>
    <alternativeName>
        <fullName evidence="8">dUTP pyrophosphatase</fullName>
    </alternativeName>
</protein>
<evidence type="ECO:0000259" key="9">
    <source>
        <dbReference type="Pfam" id="PF00692"/>
    </source>
</evidence>
<evidence type="ECO:0000313" key="10">
    <source>
        <dbReference type="EMBL" id="QIL02159.1"/>
    </source>
</evidence>
<keyword evidence="5 8" id="KW-0460">Magnesium</keyword>
<evidence type="ECO:0000256" key="4">
    <source>
        <dbReference type="ARBA" id="ARBA00022801"/>
    </source>
</evidence>
<comment type="caution">
    <text evidence="8">Lacks conserved residue(s) required for the propagation of feature annotation.</text>
</comment>
<keyword evidence="3 8" id="KW-0479">Metal-binding</keyword>
<dbReference type="Proteomes" id="UP000502502">
    <property type="component" value="Chromosome"/>
</dbReference>
<dbReference type="EC" id="3.6.1.23" evidence="8"/>
<dbReference type="AlphaFoldDB" id="A0A6G7ZML6"/>
<evidence type="ECO:0000256" key="3">
    <source>
        <dbReference type="ARBA" id="ARBA00022723"/>
    </source>
</evidence>